<evidence type="ECO:0000256" key="4">
    <source>
        <dbReference type="PROSITE-ProRule" id="PRU00433"/>
    </source>
</evidence>
<dbReference type="EMBL" id="CP007128">
    <property type="protein sequence ID" value="AHG89508.1"/>
    <property type="molecule type" value="Genomic_DNA"/>
</dbReference>
<evidence type="ECO:0000313" key="6">
    <source>
        <dbReference type="EMBL" id="AHG89508.1"/>
    </source>
</evidence>
<name>W0RJB4_9BACT</name>
<dbReference type="SUPFAM" id="SSF46626">
    <property type="entry name" value="Cytochrome c"/>
    <property type="match status" value="1"/>
</dbReference>
<dbReference type="PANTHER" id="PTHR30600">
    <property type="entry name" value="CYTOCHROME C PEROXIDASE-RELATED"/>
    <property type="match status" value="1"/>
</dbReference>
<dbReference type="Pfam" id="PF21419">
    <property type="entry name" value="RoxA-like_Cyt-c"/>
    <property type="match status" value="1"/>
</dbReference>
<dbReference type="STRING" id="861299.J421_1971"/>
<evidence type="ECO:0000313" key="7">
    <source>
        <dbReference type="Proteomes" id="UP000019151"/>
    </source>
</evidence>
<reference evidence="6 7" key="1">
    <citation type="journal article" date="2014" name="Genome Announc.">
        <title>Genome Sequence and Methylome of Soil Bacterium Gemmatirosa kalamazoonensis KBS708T, a Member of the Rarely Cultivated Gemmatimonadetes Phylum.</title>
        <authorList>
            <person name="Debruyn J.M."/>
            <person name="Radosevich M."/>
            <person name="Wommack K.E."/>
            <person name="Polson S.W."/>
            <person name="Hauser L.J."/>
            <person name="Fawaz M.N."/>
            <person name="Korlach J."/>
            <person name="Tsai Y.C."/>
        </authorList>
    </citation>
    <scope>NUCLEOTIDE SEQUENCE [LARGE SCALE GENOMIC DNA]</scope>
    <source>
        <strain evidence="6 7">KBS708</strain>
    </source>
</reference>
<dbReference type="GO" id="GO:0009055">
    <property type="term" value="F:electron transfer activity"/>
    <property type="evidence" value="ECO:0007669"/>
    <property type="project" value="InterPro"/>
</dbReference>
<dbReference type="GO" id="GO:0020037">
    <property type="term" value="F:heme binding"/>
    <property type="evidence" value="ECO:0007669"/>
    <property type="project" value="InterPro"/>
</dbReference>
<evidence type="ECO:0000259" key="5">
    <source>
        <dbReference type="PROSITE" id="PS51007"/>
    </source>
</evidence>
<dbReference type="InterPro" id="IPR036909">
    <property type="entry name" value="Cyt_c-like_dom_sf"/>
</dbReference>
<evidence type="ECO:0000256" key="1">
    <source>
        <dbReference type="ARBA" id="ARBA00022617"/>
    </source>
</evidence>
<keyword evidence="2 4" id="KW-0479">Metal-binding</keyword>
<keyword evidence="7" id="KW-1185">Reference proteome</keyword>
<dbReference type="Proteomes" id="UP000019151">
    <property type="component" value="Chromosome"/>
</dbReference>
<dbReference type="KEGG" id="gba:J421_1971"/>
<sequence>MRTPGSTRTIITLALATLALGCDSTGGPGTEPTPEDIAKGQQIFRMDTFGDEQFWTDTLHLERVVQQAVDPTTALAVGLKVDMDALPADLVQAIQAGKVDLKSPATTLALLKLDAVVGVKGTVQSVGGRDTLTRLGITCALCHSTVDDAFAKGIGHRKDGWPNHDLNVGAIVALSPVLPASAKAVFNSWGPGMYDPRFNIDGQNTPLVIPPAYGLAQVRNETYTAEGPVSYWNAYVAVTQMHAHGTFSDPRLGINIVQTPDLVTSKLPALRAYQFSLQVPPAPAGSFDAAAAARGQVVFNASCASCHVGATLTDNNSGVLHAPSETGVDARYALRTPTKRYRTTPLRGLWQHAPYFHDGSAKTLADVVEHYDTVRGLHLSAAQKQDLVAYLKTL</sequence>
<dbReference type="eggNOG" id="COG1858">
    <property type="taxonomic scope" value="Bacteria"/>
</dbReference>
<keyword evidence="1 4" id="KW-0349">Heme</keyword>
<dbReference type="Gene3D" id="1.10.760.10">
    <property type="entry name" value="Cytochrome c-like domain"/>
    <property type="match status" value="1"/>
</dbReference>
<protein>
    <submittedName>
        <fullName evidence="6">Cytochrome c class I</fullName>
    </submittedName>
</protein>
<dbReference type="PROSITE" id="PS51007">
    <property type="entry name" value="CYTC"/>
    <property type="match status" value="1"/>
</dbReference>
<dbReference type="InterPro" id="IPR009056">
    <property type="entry name" value="Cyt_c-like_dom"/>
</dbReference>
<accession>W0RJB4</accession>
<dbReference type="RefSeq" id="WP_025411004.1">
    <property type="nucleotide sequence ID" value="NZ_CP007128.1"/>
</dbReference>
<dbReference type="PANTHER" id="PTHR30600:SF9">
    <property type="entry name" value="BLR7738 PROTEIN"/>
    <property type="match status" value="1"/>
</dbReference>
<dbReference type="InterPro" id="IPR051395">
    <property type="entry name" value="Cytochrome_c_Peroxidase/MauG"/>
</dbReference>
<dbReference type="AlphaFoldDB" id="W0RJB4"/>
<feature type="domain" description="Cytochrome c" evidence="5">
    <location>
        <begin position="290"/>
        <end position="394"/>
    </location>
</feature>
<keyword evidence="3 4" id="KW-0408">Iron</keyword>
<dbReference type="GO" id="GO:0046872">
    <property type="term" value="F:metal ion binding"/>
    <property type="evidence" value="ECO:0007669"/>
    <property type="project" value="UniProtKB-KW"/>
</dbReference>
<evidence type="ECO:0000256" key="3">
    <source>
        <dbReference type="ARBA" id="ARBA00023004"/>
    </source>
</evidence>
<gene>
    <name evidence="6" type="ORF">J421_1971</name>
</gene>
<dbReference type="PROSITE" id="PS51257">
    <property type="entry name" value="PROKAR_LIPOPROTEIN"/>
    <property type="match status" value="1"/>
</dbReference>
<dbReference type="PATRIC" id="fig|861299.3.peg.2006"/>
<dbReference type="HOGENOM" id="CLU_596712_0_0_0"/>
<evidence type="ECO:0000256" key="2">
    <source>
        <dbReference type="ARBA" id="ARBA00022723"/>
    </source>
</evidence>
<dbReference type="GO" id="GO:0004130">
    <property type="term" value="F:cytochrome-c peroxidase activity"/>
    <property type="evidence" value="ECO:0007669"/>
    <property type="project" value="TreeGrafter"/>
</dbReference>
<dbReference type="OrthoDB" id="9805202at2"/>
<dbReference type="InParanoid" id="W0RJB4"/>
<proteinExistence type="predicted"/>
<organism evidence="6 7">
    <name type="scientific">Gemmatirosa kalamazoonensis</name>
    <dbReference type="NCBI Taxonomy" id="861299"/>
    <lineage>
        <taxon>Bacteria</taxon>
        <taxon>Pseudomonadati</taxon>
        <taxon>Gemmatimonadota</taxon>
        <taxon>Gemmatimonadia</taxon>
        <taxon>Gemmatimonadales</taxon>
        <taxon>Gemmatimonadaceae</taxon>
        <taxon>Gemmatirosa</taxon>
    </lineage>
</organism>